<dbReference type="SUPFAM" id="SSF52266">
    <property type="entry name" value="SGNH hydrolase"/>
    <property type="match status" value="1"/>
</dbReference>
<reference evidence="5 6" key="1">
    <citation type="journal article" date="2019" name="Sci. Rep.">
        <title>A high-quality genome of Eragrostis curvula grass provides insights into Poaceae evolution and supports new strategies to enhance forage quality.</title>
        <authorList>
            <person name="Carballo J."/>
            <person name="Santos B.A.C.M."/>
            <person name="Zappacosta D."/>
            <person name="Garbus I."/>
            <person name="Selva J.P."/>
            <person name="Gallo C.A."/>
            <person name="Diaz A."/>
            <person name="Albertini E."/>
            <person name="Caccamo M."/>
            <person name="Echenique V."/>
        </authorList>
    </citation>
    <scope>NUCLEOTIDE SEQUENCE [LARGE SCALE GENOMIC DNA]</scope>
    <source>
        <strain evidence="6">cv. Victoria</strain>
        <tissue evidence="5">Leaf</tissue>
    </source>
</reference>
<dbReference type="PANTHER" id="PTHR45648:SF48">
    <property type="entry name" value="OS03G0581400 PROTEIN"/>
    <property type="match status" value="1"/>
</dbReference>
<keyword evidence="3" id="KW-0443">Lipid metabolism</keyword>
<keyword evidence="3" id="KW-0442">Lipid degradation</keyword>
<keyword evidence="4" id="KW-0732">Signal</keyword>
<protein>
    <recommendedName>
        <fullName evidence="7">GDSL esterase/lipase</fullName>
    </recommendedName>
</protein>
<dbReference type="Gramene" id="TVU46334">
    <property type="protein sequence ID" value="TVU46334"/>
    <property type="gene ID" value="EJB05_05860"/>
</dbReference>
<dbReference type="AlphaFoldDB" id="A0A5J9WGD6"/>
<dbReference type="InterPro" id="IPR035669">
    <property type="entry name" value="SGNH_plant_lipase-like"/>
</dbReference>
<proteinExistence type="inferred from homology"/>
<evidence type="ECO:0008006" key="7">
    <source>
        <dbReference type="Google" id="ProtNLM"/>
    </source>
</evidence>
<feature type="signal peptide" evidence="4">
    <location>
        <begin position="1"/>
        <end position="27"/>
    </location>
</feature>
<dbReference type="OrthoDB" id="1600564at2759"/>
<evidence type="ECO:0000256" key="1">
    <source>
        <dbReference type="ARBA" id="ARBA00008668"/>
    </source>
</evidence>
<dbReference type="InterPro" id="IPR036514">
    <property type="entry name" value="SGNH_hydro_sf"/>
</dbReference>
<evidence type="ECO:0000256" key="2">
    <source>
        <dbReference type="ARBA" id="ARBA00022801"/>
    </source>
</evidence>
<dbReference type="Gene3D" id="3.40.50.1110">
    <property type="entry name" value="SGNH hydrolase"/>
    <property type="match status" value="1"/>
</dbReference>
<dbReference type="CDD" id="cd01837">
    <property type="entry name" value="SGNH_plant_lipase_like"/>
    <property type="match status" value="1"/>
</dbReference>
<evidence type="ECO:0000256" key="3">
    <source>
        <dbReference type="ARBA" id="ARBA00022963"/>
    </source>
</evidence>
<evidence type="ECO:0000313" key="5">
    <source>
        <dbReference type="EMBL" id="TVU46334.1"/>
    </source>
</evidence>
<keyword evidence="6" id="KW-1185">Reference proteome</keyword>
<accession>A0A5J9WGD6</accession>
<evidence type="ECO:0000313" key="6">
    <source>
        <dbReference type="Proteomes" id="UP000324897"/>
    </source>
</evidence>
<dbReference type="GO" id="GO:0016788">
    <property type="term" value="F:hydrolase activity, acting on ester bonds"/>
    <property type="evidence" value="ECO:0007669"/>
    <property type="project" value="InterPro"/>
</dbReference>
<dbReference type="GO" id="GO:0016042">
    <property type="term" value="P:lipid catabolic process"/>
    <property type="evidence" value="ECO:0007669"/>
    <property type="project" value="UniProtKB-KW"/>
</dbReference>
<comment type="caution">
    <text evidence="5">The sequence shown here is derived from an EMBL/GenBank/DDBJ whole genome shotgun (WGS) entry which is preliminary data.</text>
</comment>
<dbReference type="InterPro" id="IPR051058">
    <property type="entry name" value="GDSL_Est/Lipase"/>
</dbReference>
<organism evidence="5 6">
    <name type="scientific">Eragrostis curvula</name>
    <name type="common">weeping love grass</name>
    <dbReference type="NCBI Taxonomy" id="38414"/>
    <lineage>
        <taxon>Eukaryota</taxon>
        <taxon>Viridiplantae</taxon>
        <taxon>Streptophyta</taxon>
        <taxon>Embryophyta</taxon>
        <taxon>Tracheophyta</taxon>
        <taxon>Spermatophyta</taxon>
        <taxon>Magnoliopsida</taxon>
        <taxon>Liliopsida</taxon>
        <taxon>Poales</taxon>
        <taxon>Poaceae</taxon>
        <taxon>PACMAD clade</taxon>
        <taxon>Chloridoideae</taxon>
        <taxon>Eragrostideae</taxon>
        <taxon>Eragrostidinae</taxon>
        <taxon>Eragrostis</taxon>
    </lineage>
</organism>
<dbReference type="Proteomes" id="UP000324897">
    <property type="component" value="Chromosome 5"/>
</dbReference>
<keyword evidence="2" id="KW-0378">Hydrolase</keyword>
<dbReference type="EMBL" id="RWGY01000004">
    <property type="protein sequence ID" value="TVU46334.1"/>
    <property type="molecule type" value="Genomic_DNA"/>
</dbReference>
<feature type="non-terminal residue" evidence="5">
    <location>
        <position position="1"/>
    </location>
</feature>
<sequence length="364" mass="39747">MGPSRKSTPISCVLLLFVGFLAELVQGSMVPALYVLGDSQADVGNNNYRLSLLKANFPYNGIDFPGHKATGRFSNGYNFVDFLANSLGLPSPPAYHSICDTTEKYSIFLNGVNFASGGAGVSDLTNKGQCFSFSEQIDCDYFNVSTELVKQLGQPQAQAHLFKSIFTIAIGGNDIINSVLLPVDRLPILSSSQHFIESLAQTLKSQMERMYELGMRKLFFVGAAPLGCVPLLRERSLTKQCHAEANSLSVKYNIAAASLLRDMSTQHPDFRYSFFDTSTALLKYIQEPEANGFAEVKAACCGLGDNNAMSTCNPASKYCANRTSHMFWDVVHPTETTARKLMSVAFDGSEPFISPVNVRQLAAM</sequence>
<name>A0A5J9WGD6_9POAL</name>
<evidence type="ECO:0000256" key="4">
    <source>
        <dbReference type="SAM" id="SignalP"/>
    </source>
</evidence>
<comment type="similarity">
    <text evidence="1">Belongs to the 'GDSL' lipolytic enzyme family.</text>
</comment>
<dbReference type="PANTHER" id="PTHR45648">
    <property type="entry name" value="GDSL LIPASE/ACYLHYDROLASE FAMILY PROTEIN (AFU_ORTHOLOGUE AFUA_4G14700)"/>
    <property type="match status" value="1"/>
</dbReference>
<dbReference type="Pfam" id="PF00657">
    <property type="entry name" value="Lipase_GDSL"/>
    <property type="match status" value="1"/>
</dbReference>
<gene>
    <name evidence="5" type="ORF">EJB05_05860</name>
</gene>
<feature type="chain" id="PRO_5023908392" description="GDSL esterase/lipase" evidence="4">
    <location>
        <begin position="28"/>
        <end position="364"/>
    </location>
</feature>
<dbReference type="InterPro" id="IPR001087">
    <property type="entry name" value="GDSL"/>
</dbReference>